<reference evidence="2" key="1">
    <citation type="journal article" date="2020" name="Stud. Mycol.">
        <title>101 Dothideomycetes genomes: a test case for predicting lifestyles and emergence of pathogens.</title>
        <authorList>
            <person name="Haridas S."/>
            <person name="Albert R."/>
            <person name="Binder M."/>
            <person name="Bloem J."/>
            <person name="Labutti K."/>
            <person name="Salamov A."/>
            <person name="Andreopoulos B."/>
            <person name="Baker S."/>
            <person name="Barry K."/>
            <person name="Bills G."/>
            <person name="Bluhm B."/>
            <person name="Cannon C."/>
            <person name="Castanera R."/>
            <person name="Culley D."/>
            <person name="Daum C."/>
            <person name="Ezra D."/>
            <person name="Gonzalez J."/>
            <person name="Henrissat B."/>
            <person name="Kuo A."/>
            <person name="Liang C."/>
            <person name="Lipzen A."/>
            <person name="Lutzoni F."/>
            <person name="Magnuson J."/>
            <person name="Mondo S."/>
            <person name="Nolan M."/>
            <person name="Ohm R."/>
            <person name="Pangilinan J."/>
            <person name="Park H.-J."/>
            <person name="Ramirez L."/>
            <person name="Alfaro M."/>
            <person name="Sun H."/>
            <person name="Tritt A."/>
            <person name="Yoshinaga Y."/>
            <person name="Zwiers L.-H."/>
            <person name="Turgeon B."/>
            <person name="Goodwin S."/>
            <person name="Spatafora J."/>
            <person name="Crous P."/>
            <person name="Grigoriev I."/>
        </authorList>
    </citation>
    <scope>NUCLEOTIDE SEQUENCE</scope>
    <source>
        <strain evidence="2">CBS 109.77</strain>
    </source>
</reference>
<dbReference type="Proteomes" id="UP000799757">
    <property type="component" value="Unassembled WGS sequence"/>
</dbReference>
<evidence type="ECO:0000256" key="1">
    <source>
        <dbReference type="SAM" id="MobiDB-lite"/>
    </source>
</evidence>
<organism evidence="2 3">
    <name type="scientific">Melanomma pulvis-pyrius CBS 109.77</name>
    <dbReference type="NCBI Taxonomy" id="1314802"/>
    <lineage>
        <taxon>Eukaryota</taxon>
        <taxon>Fungi</taxon>
        <taxon>Dikarya</taxon>
        <taxon>Ascomycota</taxon>
        <taxon>Pezizomycotina</taxon>
        <taxon>Dothideomycetes</taxon>
        <taxon>Pleosporomycetidae</taxon>
        <taxon>Pleosporales</taxon>
        <taxon>Melanommataceae</taxon>
        <taxon>Melanomma</taxon>
    </lineage>
</organism>
<feature type="region of interest" description="Disordered" evidence="1">
    <location>
        <begin position="45"/>
        <end position="64"/>
    </location>
</feature>
<name>A0A6A6X165_9PLEO</name>
<dbReference type="EMBL" id="MU002096">
    <property type="protein sequence ID" value="KAF2790072.1"/>
    <property type="molecule type" value="Genomic_DNA"/>
</dbReference>
<keyword evidence="3" id="KW-1185">Reference proteome</keyword>
<sequence length="167" mass="18768">MTDSCERRYLNFDRTTQLYNHCASRCTPLRRISTMANKHSRAYTTVSRHSAQTPHSTHRLNENTSLLLPGPKTAMAEVSVAIYLVGDEGDLPNWCFWATDGDGDEVIFEALGSTGHAFRYHSKPVRMYTADSRKEAPRIGRIEADVWLGILDLLAGVPLRTKPGWTC</sequence>
<proteinExistence type="predicted"/>
<accession>A0A6A6X165</accession>
<dbReference type="OrthoDB" id="37659at2759"/>
<dbReference type="AlphaFoldDB" id="A0A6A6X165"/>
<evidence type="ECO:0000313" key="3">
    <source>
        <dbReference type="Proteomes" id="UP000799757"/>
    </source>
</evidence>
<protein>
    <submittedName>
        <fullName evidence="2">Uncharacterized protein</fullName>
    </submittedName>
</protein>
<gene>
    <name evidence="2" type="ORF">K505DRAFT_391497</name>
</gene>
<feature type="compositionally biased region" description="Polar residues" evidence="1">
    <location>
        <begin position="45"/>
        <end position="55"/>
    </location>
</feature>
<evidence type="ECO:0000313" key="2">
    <source>
        <dbReference type="EMBL" id="KAF2790072.1"/>
    </source>
</evidence>